<dbReference type="InterPro" id="IPR037873">
    <property type="entry name" value="BamE-like"/>
</dbReference>
<evidence type="ECO:0000256" key="2">
    <source>
        <dbReference type="ARBA" id="ARBA00022729"/>
    </source>
</evidence>
<dbReference type="OrthoDB" id="1149075at2"/>
<dbReference type="InterPro" id="IPR007450">
    <property type="entry name" value="BamE_dom"/>
</dbReference>
<dbReference type="Pfam" id="PF00691">
    <property type="entry name" value="OmpA"/>
    <property type="match status" value="1"/>
</dbReference>
<evidence type="ECO:0000256" key="3">
    <source>
        <dbReference type="ARBA" id="ARBA00023136"/>
    </source>
</evidence>
<dbReference type="InterPro" id="IPR036737">
    <property type="entry name" value="OmpA-like_sf"/>
</dbReference>
<protein>
    <submittedName>
        <fullName evidence="9">Outer membrane protein II</fullName>
    </submittedName>
</protein>
<evidence type="ECO:0000256" key="4">
    <source>
        <dbReference type="ARBA" id="ARBA00023237"/>
    </source>
</evidence>
<keyword evidence="10" id="KW-1185">Reference proteome</keyword>
<evidence type="ECO:0000256" key="1">
    <source>
        <dbReference type="ARBA" id="ARBA00004442"/>
    </source>
</evidence>
<dbReference type="Gene3D" id="3.30.1330.60">
    <property type="entry name" value="OmpA-like domain"/>
    <property type="match status" value="1"/>
</dbReference>
<dbReference type="PANTHER" id="PTHR30329:SF21">
    <property type="entry name" value="LIPOPROTEIN YIAD-RELATED"/>
    <property type="match status" value="1"/>
</dbReference>
<dbReference type="PANTHER" id="PTHR30329">
    <property type="entry name" value="STATOR ELEMENT OF FLAGELLAR MOTOR COMPLEX"/>
    <property type="match status" value="1"/>
</dbReference>
<keyword evidence="4" id="KW-0998">Cell outer membrane</keyword>
<dbReference type="Proteomes" id="UP000255279">
    <property type="component" value="Unassembled WGS sequence"/>
</dbReference>
<evidence type="ECO:0000256" key="6">
    <source>
        <dbReference type="SAM" id="SignalP"/>
    </source>
</evidence>
<comment type="subcellular location">
    <subcellularLocation>
        <location evidence="1">Cell outer membrane</location>
    </subcellularLocation>
</comment>
<dbReference type="InterPro" id="IPR006665">
    <property type="entry name" value="OmpA-like"/>
</dbReference>
<dbReference type="AlphaFoldDB" id="A0A1S9ZUC7"/>
<reference evidence="9 11" key="2">
    <citation type="submission" date="2018-06" db="EMBL/GenBank/DDBJ databases">
        <authorList>
            <consortium name="Pathogen Informatics"/>
            <person name="Doyle S."/>
        </authorList>
    </citation>
    <scope>NUCLEOTIDE SEQUENCE [LARGE SCALE GENOMIC DNA]</scope>
    <source>
        <strain evidence="9 11">NCTC10293</strain>
    </source>
</reference>
<dbReference type="CDD" id="cd07185">
    <property type="entry name" value="OmpA_C-like"/>
    <property type="match status" value="1"/>
</dbReference>
<dbReference type="PRINTS" id="PR01021">
    <property type="entry name" value="OMPADOMAIN"/>
</dbReference>
<dbReference type="RefSeq" id="WP_078277539.1">
    <property type="nucleotide sequence ID" value="NZ_MUXU01000086.1"/>
</dbReference>
<sequence length="306" mass="34154">MKNFKMLFASMAVIATMTGCAAVKDAAEPVTSQLPTLPSFDKKMNEIASANGLIEFPAIEKAKFSTNNYKGSWVNWDNVAQVEHQMSKDQVRQLIGSPHFSEGLWGVHEWNYVFNYRDANNQHQVCQFQVHFDDNMLVEAFYWSDKSCEEQAKSKSAVAPTIINNIVQQTPAAQAAELKENFKLSVDALFAFDKYAMGDMRVEGRVVLDSLVSAIKNYESKGRVGVYIIGHTDHLGDESYNLDLSKKRADTVAGYLLSKGVKPTSLTAVGAGEYLPVKQCHSGTRSQLIDCLTPNRRVEVQIYTYN</sequence>
<feature type="signal peptide" evidence="6">
    <location>
        <begin position="1"/>
        <end position="21"/>
    </location>
</feature>
<dbReference type="Gene3D" id="3.30.1450.10">
    <property type="match status" value="1"/>
</dbReference>
<evidence type="ECO:0000313" key="11">
    <source>
        <dbReference type="Proteomes" id="UP000255279"/>
    </source>
</evidence>
<gene>
    <name evidence="9" type="primary">ompA_1</name>
    <name evidence="8" type="ORF">B0181_11050</name>
    <name evidence="9" type="ORF">NCTC10293_01213</name>
</gene>
<dbReference type="Pfam" id="PF04355">
    <property type="entry name" value="BamE"/>
    <property type="match status" value="1"/>
</dbReference>
<feature type="chain" id="PRO_5033746692" evidence="6">
    <location>
        <begin position="22"/>
        <end position="306"/>
    </location>
</feature>
<dbReference type="InterPro" id="IPR050330">
    <property type="entry name" value="Bact_OuterMem_StrucFunc"/>
</dbReference>
<dbReference type="Proteomes" id="UP000190435">
    <property type="component" value="Unassembled WGS sequence"/>
</dbReference>
<evidence type="ECO:0000256" key="5">
    <source>
        <dbReference type="PROSITE-ProRule" id="PRU00473"/>
    </source>
</evidence>
<keyword evidence="3 5" id="KW-0472">Membrane</keyword>
<name>A0A1S9ZUC7_9GAMM</name>
<evidence type="ECO:0000313" key="8">
    <source>
        <dbReference type="EMBL" id="OOR87105.1"/>
    </source>
</evidence>
<dbReference type="PROSITE" id="PS51123">
    <property type="entry name" value="OMPA_2"/>
    <property type="match status" value="1"/>
</dbReference>
<feature type="domain" description="OmpA-like" evidence="7">
    <location>
        <begin position="177"/>
        <end position="306"/>
    </location>
</feature>
<evidence type="ECO:0000313" key="10">
    <source>
        <dbReference type="Proteomes" id="UP000190435"/>
    </source>
</evidence>
<dbReference type="GO" id="GO:0009279">
    <property type="term" value="C:cell outer membrane"/>
    <property type="evidence" value="ECO:0007669"/>
    <property type="project" value="UniProtKB-SubCell"/>
</dbReference>
<dbReference type="STRING" id="34060.B0181_11050"/>
<dbReference type="EMBL" id="MUXU01000086">
    <property type="protein sequence ID" value="OOR87105.1"/>
    <property type="molecule type" value="Genomic_DNA"/>
</dbReference>
<dbReference type="SUPFAM" id="SSF103088">
    <property type="entry name" value="OmpA-like"/>
    <property type="match status" value="1"/>
</dbReference>
<dbReference type="EMBL" id="UGQE01000002">
    <property type="protein sequence ID" value="STZ13635.1"/>
    <property type="molecule type" value="Genomic_DNA"/>
</dbReference>
<keyword evidence="2 6" id="KW-0732">Signal</keyword>
<organism evidence="8 10">
    <name type="scientific">Moraxella caviae</name>
    <dbReference type="NCBI Taxonomy" id="34060"/>
    <lineage>
        <taxon>Bacteria</taxon>
        <taxon>Pseudomonadati</taxon>
        <taxon>Pseudomonadota</taxon>
        <taxon>Gammaproteobacteria</taxon>
        <taxon>Moraxellales</taxon>
        <taxon>Moraxellaceae</taxon>
        <taxon>Moraxella</taxon>
    </lineage>
</organism>
<reference evidence="8 10" key="1">
    <citation type="submission" date="2017-02" db="EMBL/GenBank/DDBJ databases">
        <title>Draft genome sequence of Moraxella caviae CCUG 355 type strain.</title>
        <authorList>
            <person name="Engstrom-Jakobsson H."/>
            <person name="Salva-Serra F."/>
            <person name="Thorell K."/>
            <person name="Gonzales-Siles L."/>
            <person name="Karlsson R."/>
            <person name="Boulund F."/>
            <person name="Engstrand L."/>
            <person name="Moore E."/>
        </authorList>
    </citation>
    <scope>NUCLEOTIDE SEQUENCE [LARGE SCALE GENOMIC DNA]</scope>
    <source>
        <strain evidence="8 10">CCUG 355</strain>
    </source>
</reference>
<dbReference type="PROSITE" id="PS51257">
    <property type="entry name" value="PROKAR_LIPOPROTEIN"/>
    <property type="match status" value="1"/>
</dbReference>
<accession>A0A1S9ZUC7</accession>
<proteinExistence type="predicted"/>
<evidence type="ECO:0000259" key="7">
    <source>
        <dbReference type="PROSITE" id="PS51123"/>
    </source>
</evidence>
<evidence type="ECO:0000313" key="9">
    <source>
        <dbReference type="EMBL" id="STZ13635.1"/>
    </source>
</evidence>
<dbReference type="InterPro" id="IPR006664">
    <property type="entry name" value="OMP_bac"/>
</dbReference>